<reference evidence="1 2" key="1">
    <citation type="journal article" date="2018" name="Arch. Microbiol.">
        <title>New insights into the metabolic potential of the phototrophic purple bacterium Rhodopila globiformis DSM 161(T) from its draft genome sequence and evidence for a vanadium-dependent nitrogenase.</title>
        <authorList>
            <person name="Imhoff J.F."/>
            <person name="Rahn T."/>
            <person name="Kunzel S."/>
            <person name="Neulinger S.C."/>
        </authorList>
    </citation>
    <scope>NUCLEOTIDE SEQUENCE [LARGE SCALE GENOMIC DNA]</scope>
    <source>
        <strain evidence="1 2">DSM 161</strain>
    </source>
</reference>
<dbReference type="EMBL" id="NHRY01000135">
    <property type="protein sequence ID" value="PPQ33944.1"/>
    <property type="molecule type" value="Genomic_DNA"/>
</dbReference>
<dbReference type="SUPFAM" id="SSF52317">
    <property type="entry name" value="Class I glutamine amidotransferase-like"/>
    <property type="match status" value="1"/>
</dbReference>
<evidence type="ECO:0000313" key="1">
    <source>
        <dbReference type="EMBL" id="PPQ33944.1"/>
    </source>
</evidence>
<dbReference type="Proteomes" id="UP000239724">
    <property type="component" value="Unassembled WGS sequence"/>
</dbReference>
<sequence>MRTICVVQHTNSEHLGLMEDHFENRTIRFRYVRPFTAGGALPRDGAGFDGLVLLGAAPFGVVTGELMPGMMAELRLAADFLARGKPVIGLSTGAILLAVAAGGGALDTPLQLQAGVARRTVQDALGGHLPAEMPYIQCLRDRPVLPADATVLAMGDDDAPAVFRVRGNCLGFTFHPGLKSAMLEDLIMEFDSMPDDCSVALQQLRLRQPAMAAALSEVMIGIVKITGLMADP</sequence>
<evidence type="ECO:0000313" key="2">
    <source>
        <dbReference type="Proteomes" id="UP000239724"/>
    </source>
</evidence>
<dbReference type="RefSeq" id="WP_104519280.1">
    <property type="nucleotide sequence ID" value="NZ_NHRY01000135.1"/>
</dbReference>
<organism evidence="1 2">
    <name type="scientific">Rhodopila globiformis</name>
    <name type="common">Rhodopseudomonas globiformis</name>
    <dbReference type="NCBI Taxonomy" id="1071"/>
    <lineage>
        <taxon>Bacteria</taxon>
        <taxon>Pseudomonadati</taxon>
        <taxon>Pseudomonadota</taxon>
        <taxon>Alphaproteobacteria</taxon>
        <taxon>Acetobacterales</taxon>
        <taxon>Acetobacteraceae</taxon>
        <taxon>Rhodopila</taxon>
    </lineage>
</organism>
<dbReference type="AlphaFoldDB" id="A0A2S6NH76"/>
<name>A0A2S6NH76_RHOGL</name>
<dbReference type="InterPro" id="IPR029062">
    <property type="entry name" value="Class_I_gatase-like"/>
</dbReference>
<gene>
    <name evidence="1" type="ORF">CCS01_13015</name>
</gene>
<keyword evidence="2" id="KW-1185">Reference proteome</keyword>
<accession>A0A2S6NH76</accession>
<dbReference type="Gene3D" id="3.40.50.880">
    <property type="match status" value="1"/>
</dbReference>
<evidence type="ECO:0008006" key="3">
    <source>
        <dbReference type="Google" id="ProtNLM"/>
    </source>
</evidence>
<protein>
    <recommendedName>
        <fullName evidence="3">Glutamine amidotransferase domain-containing protein</fullName>
    </recommendedName>
</protein>
<comment type="caution">
    <text evidence="1">The sequence shown here is derived from an EMBL/GenBank/DDBJ whole genome shotgun (WGS) entry which is preliminary data.</text>
</comment>
<dbReference type="OrthoDB" id="7365442at2"/>
<proteinExistence type="predicted"/>